<dbReference type="Proteomes" id="UP000003835">
    <property type="component" value="Unassembled WGS sequence"/>
</dbReference>
<protein>
    <submittedName>
        <fullName evidence="1">Uncharacterized protein</fullName>
    </submittedName>
</protein>
<proteinExistence type="predicted"/>
<gene>
    <name evidence="1" type="ORF">MC7420_68</name>
</gene>
<dbReference type="HOGENOM" id="CLU_3287938_0_0_3"/>
<keyword evidence="2" id="KW-1185">Reference proteome</keyword>
<dbReference type="AlphaFoldDB" id="B4W2X4"/>
<name>B4W2X4_9CYAN</name>
<dbReference type="EMBL" id="DS989872">
    <property type="protein sequence ID" value="EDX71502.1"/>
    <property type="molecule type" value="Genomic_DNA"/>
</dbReference>
<sequence length="40" mass="4425">MTGDHVRLTGQLFIEPVNFKDLITVSPPDHSPIHLKNGEA</sequence>
<evidence type="ECO:0000313" key="2">
    <source>
        <dbReference type="Proteomes" id="UP000003835"/>
    </source>
</evidence>
<reference evidence="1 2" key="1">
    <citation type="submission" date="2008-07" db="EMBL/GenBank/DDBJ databases">
        <authorList>
            <person name="Tandeau de Marsac N."/>
            <person name="Ferriera S."/>
            <person name="Johnson J."/>
            <person name="Kravitz S."/>
            <person name="Beeson K."/>
            <person name="Sutton G."/>
            <person name="Rogers Y.-H."/>
            <person name="Friedman R."/>
            <person name="Frazier M."/>
            <person name="Venter J.C."/>
        </authorList>
    </citation>
    <scope>NUCLEOTIDE SEQUENCE [LARGE SCALE GENOMIC DNA]</scope>
    <source>
        <strain evidence="1 2">PCC 7420</strain>
    </source>
</reference>
<organism evidence="1 2">
    <name type="scientific">Coleofasciculus chthonoplastes PCC 7420</name>
    <dbReference type="NCBI Taxonomy" id="118168"/>
    <lineage>
        <taxon>Bacteria</taxon>
        <taxon>Bacillati</taxon>
        <taxon>Cyanobacteriota</taxon>
        <taxon>Cyanophyceae</taxon>
        <taxon>Coleofasciculales</taxon>
        <taxon>Coleofasciculaceae</taxon>
        <taxon>Coleofasciculus</taxon>
    </lineage>
</organism>
<accession>B4W2X4</accession>
<evidence type="ECO:0000313" key="1">
    <source>
        <dbReference type="EMBL" id="EDX71502.1"/>
    </source>
</evidence>